<dbReference type="InterPro" id="IPR003439">
    <property type="entry name" value="ABC_transporter-like_ATP-bd"/>
</dbReference>
<dbReference type="Gene3D" id="3.40.50.300">
    <property type="entry name" value="P-loop containing nucleotide triphosphate hydrolases"/>
    <property type="match status" value="1"/>
</dbReference>
<protein>
    <submittedName>
        <fullName evidence="6">ABC transporter ATP-binding protein</fullName>
    </submittedName>
</protein>
<dbReference type="GO" id="GO:0005524">
    <property type="term" value="F:ATP binding"/>
    <property type="evidence" value="ECO:0007669"/>
    <property type="project" value="UniProtKB-KW"/>
</dbReference>
<reference evidence="6 7" key="1">
    <citation type="submission" date="2020-11" db="EMBL/GenBank/DDBJ databases">
        <title>Draft genome sequencing of a Lachnospiraceae strain isolated from anoxic soil subjected to BSD treatment.</title>
        <authorList>
            <person name="Uek A."/>
            <person name="Tonouchi A."/>
        </authorList>
    </citation>
    <scope>NUCLEOTIDE SEQUENCE [LARGE SCALE GENOMIC DNA]</scope>
    <source>
        <strain evidence="6 7">TB5</strain>
    </source>
</reference>
<dbReference type="GO" id="GO:0016887">
    <property type="term" value="F:ATP hydrolysis activity"/>
    <property type="evidence" value="ECO:0007669"/>
    <property type="project" value="InterPro"/>
</dbReference>
<dbReference type="PANTHER" id="PTHR42711">
    <property type="entry name" value="ABC TRANSPORTER ATP-BINDING PROTEIN"/>
    <property type="match status" value="1"/>
</dbReference>
<dbReference type="SUPFAM" id="SSF52540">
    <property type="entry name" value="P-loop containing nucleoside triphosphate hydrolases"/>
    <property type="match status" value="1"/>
</dbReference>
<dbReference type="InterPro" id="IPR003593">
    <property type="entry name" value="AAA+_ATPase"/>
</dbReference>
<gene>
    <name evidence="6" type="ORF">bsdtb5_00450</name>
</gene>
<evidence type="ECO:0000313" key="7">
    <source>
        <dbReference type="Proteomes" id="UP000595897"/>
    </source>
</evidence>
<proteinExistence type="inferred from homology"/>
<dbReference type="InterPro" id="IPR017871">
    <property type="entry name" value="ABC_transporter-like_CS"/>
</dbReference>
<dbReference type="SMART" id="SM00382">
    <property type="entry name" value="AAA"/>
    <property type="match status" value="1"/>
</dbReference>
<dbReference type="PROSITE" id="PS00211">
    <property type="entry name" value="ABC_TRANSPORTER_1"/>
    <property type="match status" value="1"/>
</dbReference>
<dbReference type="Pfam" id="PF00005">
    <property type="entry name" value="ABC_tran"/>
    <property type="match status" value="1"/>
</dbReference>
<evidence type="ECO:0000259" key="5">
    <source>
        <dbReference type="PROSITE" id="PS50893"/>
    </source>
</evidence>
<keyword evidence="3" id="KW-0547">Nucleotide-binding</keyword>
<sequence>MKASMNILEVNHIKKYYRKSRAVDDVTFQVKKGEIFGLLGENGAGKSTMLSIISTLVKPDSGTILYEGKDIMKDPKVIQKKLGYVPQEIALYTMLSGMDNLKFFCDMYHINKKDQDESINKVLDIIGLDKGVLKNKVETYSGGMKRRLNIGVALLHRPDVVILDEPTVGIDVQSRNQILDSMIVLAKEGTTIIYVGHYMEEIEKISDTICVMEKGKVVLLGEKDSLLNGKSKLTLEELYLNTVSKIIQ</sequence>
<dbReference type="InterPro" id="IPR027417">
    <property type="entry name" value="P-loop_NTPase"/>
</dbReference>
<comment type="similarity">
    <text evidence="1">Belongs to the ABC transporter superfamily.</text>
</comment>
<dbReference type="PANTHER" id="PTHR42711:SF5">
    <property type="entry name" value="ABC TRANSPORTER ATP-BINDING PROTEIN NATA"/>
    <property type="match status" value="1"/>
</dbReference>
<keyword evidence="2" id="KW-0813">Transport</keyword>
<evidence type="ECO:0000256" key="2">
    <source>
        <dbReference type="ARBA" id="ARBA00022448"/>
    </source>
</evidence>
<dbReference type="Proteomes" id="UP000595897">
    <property type="component" value="Chromosome"/>
</dbReference>
<evidence type="ECO:0000256" key="1">
    <source>
        <dbReference type="ARBA" id="ARBA00005417"/>
    </source>
</evidence>
<dbReference type="CDD" id="cd03230">
    <property type="entry name" value="ABC_DR_subfamily_A"/>
    <property type="match status" value="1"/>
</dbReference>
<keyword evidence="4 6" id="KW-0067">ATP-binding</keyword>
<accession>A0A7R7EGF7</accession>
<dbReference type="PROSITE" id="PS50893">
    <property type="entry name" value="ABC_TRANSPORTER_2"/>
    <property type="match status" value="1"/>
</dbReference>
<dbReference type="EMBL" id="AP024169">
    <property type="protein sequence ID" value="BCN28750.1"/>
    <property type="molecule type" value="Genomic_DNA"/>
</dbReference>
<feature type="domain" description="ABC transporter" evidence="5">
    <location>
        <begin position="8"/>
        <end position="239"/>
    </location>
</feature>
<evidence type="ECO:0000313" key="6">
    <source>
        <dbReference type="EMBL" id="BCN28750.1"/>
    </source>
</evidence>
<keyword evidence="7" id="KW-1185">Reference proteome</keyword>
<organism evidence="6 7">
    <name type="scientific">Anaeromicropila herbilytica</name>
    <dbReference type="NCBI Taxonomy" id="2785025"/>
    <lineage>
        <taxon>Bacteria</taxon>
        <taxon>Bacillati</taxon>
        <taxon>Bacillota</taxon>
        <taxon>Clostridia</taxon>
        <taxon>Lachnospirales</taxon>
        <taxon>Lachnospiraceae</taxon>
        <taxon>Anaeromicropila</taxon>
    </lineage>
</organism>
<name>A0A7R7EGF7_9FIRM</name>
<dbReference type="RefSeq" id="WP_271714060.1">
    <property type="nucleotide sequence ID" value="NZ_AP024169.1"/>
</dbReference>
<evidence type="ECO:0000256" key="4">
    <source>
        <dbReference type="ARBA" id="ARBA00022840"/>
    </source>
</evidence>
<dbReference type="KEGG" id="ahb:bsdtb5_00450"/>
<dbReference type="AlphaFoldDB" id="A0A7R7EGF7"/>
<dbReference type="InterPro" id="IPR050763">
    <property type="entry name" value="ABC_transporter_ATP-binding"/>
</dbReference>
<evidence type="ECO:0000256" key="3">
    <source>
        <dbReference type="ARBA" id="ARBA00022741"/>
    </source>
</evidence>